<evidence type="ECO:0000313" key="2">
    <source>
        <dbReference type="EMBL" id="EGW22588.1"/>
    </source>
</evidence>
<organism evidence="2 3">
    <name type="scientific">Methylobacter tundripaludum (strain ATCC BAA-1195 / DSM 17260 / SV96)</name>
    <dbReference type="NCBI Taxonomy" id="697282"/>
    <lineage>
        <taxon>Bacteria</taxon>
        <taxon>Pseudomonadati</taxon>
        <taxon>Pseudomonadota</taxon>
        <taxon>Gammaproteobacteria</taxon>
        <taxon>Methylococcales</taxon>
        <taxon>Methylococcaceae</taxon>
        <taxon>Methylobacter</taxon>
    </lineage>
</organism>
<evidence type="ECO:0000313" key="3">
    <source>
        <dbReference type="Proteomes" id="UP000004664"/>
    </source>
</evidence>
<name>G3ITR7_METTV</name>
<dbReference type="eggNOG" id="ENOG5031VA6">
    <property type="taxonomic scope" value="Bacteria"/>
</dbReference>
<protein>
    <submittedName>
        <fullName evidence="2">Uncharacterized protein</fullName>
    </submittedName>
</protein>
<evidence type="ECO:0000256" key="1">
    <source>
        <dbReference type="SAM" id="Coils"/>
    </source>
</evidence>
<dbReference type="RefSeq" id="WP_006890559.1">
    <property type="nucleotide sequence ID" value="NZ_JH109152.1"/>
</dbReference>
<reference evidence="2 3" key="1">
    <citation type="submission" date="2011-06" db="EMBL/GenBank/DDBJ databases">
        <title>Genomic sequence of Methylobacter tundripaludum SV96.</title>
        <authorList>
            <consortium name="US DOE Joint Genome Institute"/>
            <person name="Lucas S."/>
            <person name="Han J."/>
            <person name="Lapidus A."/>
            <person name="Cheng J.-F."/>
            <person name="Goodwin L."/>
            <person name="Pitluck S."/>
            <person name="Held B."/>
            <person name="Detter J.C."/>
            <person name="Han C."/>
            <person name="Tapia R."/>
            <person name="Land M."/>
            <person name="Hauser L."/>
            <person name="Kyrpides N."/>
            <person name="Ivanova N."/>
            <person name="Ovchinnikova G."/>
            <person name="Pagani I."/>
            <person name="Klotz M.G."/>
            <person name="Dispirito A.A."/>
            <person name="Murrell J.C."/>
            <person name="Dunfield P."/>
            <person name="Kalyuzhnaya M.G."/>
            <person name="Svenning M."/>
            <person name="Trotsenko Y.A."/>
            <person name="Stein L.Y."/>
            <person name="Woyke T."/>
        </authorList>
    </citation>
    <scope>NUCLEOTIDE SEQUENCE [LARGE SCALE GENOMIC DNA]</scope>
    <source>
        <strain evidence="3">ATCC BAA-1195 / DSM 17260 / SV96</strain>
    </source>
</reference>
<accession>G3ITR7</accession>
<dbReference type="OrthoDB" id="7026607at2"/>
<sequence>MKRGVVIGSRINLENGLFSINGNVDTEDLAKWLLYWDHITYAGVGLNGHSFSGTPTQDILFLESEGLFKTEIIDIQSLDLQSLPPPELEAHFWGLSGNQFHIVSSAARIKLSKQLSETTGNIWSVGQAGGEKLLLPGTHEQKELIDVQLVNCLPVPAKLTPFEDILDFKAKYQGELIRLRRALDALREKILSSSDERRATDAAIHEISSSLTDIYSALDGSGIKTISESIALYTKNPDLVFWASLGEQAADSQGIPIELGRYTGAALATVIKFLKRNVPGGQNLPNSNSDFTYAFEAIQQLK</sequence>
<dbReference type="InterPro" id="IPR046203">
    <property type="entry name" value="DUF6236"/>
</dbReference>
<dbReference type="HOGENOM" id="CLU_920740_0_0_6"/>
<dbReference type="Pfam" id="PF19749">
    <property type="entry name" value="DUF6236"/>
    <property type="match status" value="1"/>
</dbReference>
<keyword evidence="1" id="KW-0175">Coiled coil</keyword>
<dbReference type="Proteomes" id="UP000004664">
    <property type="component" value="Unassembled WGS sequence"/>
</dbReference>
<dbReference type="EMBL" id="JH109152">
    <property type="protein sequence ID" value="EGW22588.1"/>
    <property type="molecule type" value="Genomic_DNA"/>
</dbReference>
<dbReference type="AlphaFoldDB" id="G3ITR7"/>
<proteinExistence type="predicted"/>
<keyword evidence="3" id="KW-1185">Reference proteome</keyword>
<feature type="coiled-coil region" evidence="1">
    <location>
        <begin position="169"/>
        <end position="196"/>
    </location>
</feature>
<dbReference type="STRING" id="697282.Mettu_1403"/>
<gene>
    <name evidence="2" type="ORF">Mettu_1403</name>
</gene>